<dbReference type="SMART" id="SM00481">
    <property type="entry name" value="POLIIIAc"/>
    <property type="match status" value="1"/>
</dbReference>
<dbReference type="Gene3D" id="1.10.150.650">
    <property type="match status" value="1"/>
</dbReference>
<evidence type="ECO:0000313" key="3">
    <source>
        <dbReference type="Proteomes" id="UP000264541"/>
    </source>
</evidence>
<dbReference type="Gene3D" id="3.20.20.140">
    <property type="entry name" value="Metal-dependent hydrolases"/>
    <property type="match status" value="1"/>
</dbReference>
<dbReference type="Pfam" id="PF02811">
    <property type="entry name" value="PHP"/>
    <property type="match status" value="1"/>
</dbReference>
<accession>A0A372LNQ1</accession>
<feature type="domain" description="Polymerase/histidinol phosphatase N-terminal" evidence="1">
    <location>
        <begin position="3"/>
        <end position="68"/>
    </location>
</feature>
<gene>
    <name evidence="2" type="ORF">D0469_10945</name>
</gene>
<dbReference type="OrthoDB" id="9804333at2"/>
<dbReference type="InterPro" id="IPR016195">
    <property type="entry name" value="Pol/histidinol_Pase-like"/>
</dbReference>
<dbReference type="CDD" id="cd07438">
    <property type="entry name" value="PHP_HisPPase_AMP"/>
    <property type="match status" value="1"/>
</dbReference>
<sequence>MKADLHCHTNVSDCSFSINEILELALQEDVRYLAITNHDTTKGLKEMIINGERFGIEIIPGIEISAYDFKRQTRVHILGYFIEQAHSAIQEICNPLLEARHQASYIMVQRLIQAGYVISWEQVMNLAAGGTGVYKQHIMHALIENGYTDTIYGELYKELFSRGLNGTAPGIAFVPLEYVDARLAIKAIEQAGGVSVLAHPGQYHNFDAIPELVEAGLKGIEVWHPLHGPNEEEKAKQYAVEYGLVMTGGSDFHGYYGEKEIRLGSKSPGVEAVEALKERRNKNFNNKGADTYAAYSQSSKK</sequence>
<dbReference type="InterPro" id="IPR052018">
    <property type="entry name" value="PHP_domain"/>
</dbReference>
<evidence type="ECO:0000259" key="1">
    <source>
        <dbReference type="SMART" id="SM00481"/>
    </source>
</evidence>
<dbReference type="Proteomes" id="UP000264541">
    <property type="component" value="Unassembled WGS sequence"/>
</dbReference>
<organism evidence="2 3">
    <name type="scientific">Peribacillus saganii</name>
    <dbReference type="NCBI Taxonomy" id="2303992"/>
    <lineage>
        <taxon>Bacteria</taxon>
        <taxon>Bacillati</taxon>
        <taxon>Bacillota</taxon>
        <taxon>Bacilli</taxon>
        <taxon>Bacillales</taxon>
        <taxon>Bacillaceae</taxon>
        <taxon>Peribacillus</taxon>
    </lineage>
</organism>
<reference evidence="2 3" key="1">
    <citation type="submission" date="2018-08" db="EMBL/GenBank/DDBJ databases">
        <title>Bacillus chawlae sp. nov., Bacillus glennii sp. nov., and Bacillus saganii sp. nov. Isolated from the Vehicle Assembly Building at Kennedy Space Center where the Viking Spacecraft were Assembled.</title>
        <authorList>
            <person name="Seuylemezian A."/>
            <person name="Vaishampayan P."/>
        </authorList>
    </citation>
    <scope>NUCLEOTIDE SEQUENCE [LARGE SCALE GENOMIC DNA]</scope>
    <source>
        <strain evidence="2 3">V47-23a</strain>
    </source>
</reference>
<dbReference type="InterPro" id="IPR004013">
    <property type="entry name" value="PHP_dom"/>
</dbReference>
<evidence type="ECO:0000313" key="2">
    <source>
        <dbReference type="EMBL" id="RFU68991.1"/>
    </source>
</evidence>
<dbReference type="GO" id="GO:0004534">
    <property type="term" value="F:5'-3' RNA exonuclease activity"/>
    <property type="evidence" value="ECO:0007669"/>
    <property type="project" value="TreeGrafter"/>
</dbReference>
<dbReference type="SUPFAM" id="SSF89550">
    <property type="entry name" value="PHP domain-like"/>
    <property type="match status" value="1"/>
</dbReference>
<protein>
    <submittedName>
        <fullName evidence="2">PHP domain-containing protein</fullName>
    </submittedName>
</protein>
<dbReference type="EMBL" id="QVTE01000030">
    <property type="protein sequence ID" value="RFU68991.1"/>
    <property type="molecule type" value="Genomic_DNA"/>
</dbReference>
<dbReference type="InterPro" id="IPR003141">
    <property type="entry name" value="Pol/His_phosphatase_N"/>
</dbReference>
<dbReference type="PANTHER" id="PTHR42924">
    <property type="entry name" value="EXONUCLEASE"/>
    <property type="match status" value="1"/>
</dbReference>
<keyword evidence="3" id="KW-1185">Reference proteome</keyword>
<comment type="caution">
    <text evidence="2">The sequence shown here is derived from an EMBL/GenBank/DDBJ whole genome shotgun (WGS) entry which is preliminary data.</text>
</comment>
<dbReference type="AlphaFoldDB" id="A0A372LNQ1"/>
<proteinExistence type="predicted"/>
<dbReference type="RefSeq" id="WP_117326781.1">
    <property type="nucleotide sequence ID" value="NZ_QVTE01000030.1"/>
</dbReference>
<dbReference type="PANTHER" id="PTHR42924:SF3">
    <property type="entry name" value="POLYMERASE_HISTIDINOL PHOSPHATASE N-TERMINAL DOMAIN-CONTAINING PROTEIN"/>
    <property type="match status" value="1"/>
</dbReference>
<name>A0A372LNQ1_9BACI</name>
<dbReference type="GO" id="GO:0035312">
    <property type="term" value="F:5'-3' DNA exonuclease activity"/>
    <property type="evidence" value="ECO:0007669"/>
    <property type="project" value="TreeGrafter"/>
</dbReference>